<dbReference type="InterPro" id="IPR006558">
    <property type="entry name" value="LamG-like"/>
</dbReference>
<dbReference type="Gene3D" id="2.60.40.10">
    <property type="entry name" value="Immunoglobulins"/>
    <property type="match status" value="9"/>
</dbReference>
<proteinExistence type="predicted"/>
<feature type="domain" description="IPT/TIG" evidence="4">
    <location>
        <begin position="1191"/>
        <end position="1268"/>
    </location>
</feature>
<evidence type="ECO:0000256" key="3">
    <source>
        <dbReference type="SAM" id="MobiDB-lite"/>
    </source>
</evidence>
<dbReference type="InterPro" id="IPR052387">
    <property type="entry name" value="Fibrocystin"/>
</dbReference>
<dbReference type="Pfam" id="PF13385">
    <property type="entry name" value="Laminin_G_3"/>
    <property type="match status" value="1"/>
</dbReference>
<dbReference type="SUPFAM" id="SSF81296">
    <property type="entry name" value="E set domains"/>
    <property type="match status" value="9"/>
</dbReference>
<feature type="region of interest" description="Disordered" evidence="3">
    <location>
        <begin position="909"/>
        <end position="928"/>
    </location>
</feature>
<evidence type="ECO:0000259" key="5">
    <source>
        <dbReference type="SMART" id="SM00560"/>
    </source>
</evidence>
<evidence type="ECO:0000313" key="6">
    <source>
        <dbReference type="EMBL" id="TQF11643.1"/>
    </source>
</evidence>
<protein>
    <recommendedName>
        <fullName evidence="8">LamG-like jellyroll fold domain-containing protein</fullName>
    </recommendedName>
</protein>
<keyword evidence="7" id="KW-1185">Reference proteome</keyword>
<dbReference type="InterPro" id="IPR013783">
    <property type="entry name" value="Ig-like_fold"/>
</dbReference>
<dbReference type="SMART" id="SM00560">
    <property type="entry name" value="LamGL"/>
    <property type="match status" value="1"/>
</dbReference>
<feature type="domain" description="IPT/TIG" evidence="4">
    <location>
        <begin position="613"/>
        <end position="692"/>
    </location>
</feature>
<evidence type="ECO:0000313" key="7">
    <source>
        <dbReference type="Proteomes" id="UP000315369"/>
    </source>
</evidence>
<reference evidence="6 7" key="1">
    <citation type="submission" date="2019-06" db="EMBL/GenBank/DDBJ databases">
        <authorList>
            <person name="Livingstone P."/>
            <person name="Whitworth D."/>
        </authorList>
    </citation>
    <scope>NUCLEOTIDE SEQUENCE [LARGE SCALE GENOMIC DNA]</scope>
    <source>
        <strain evidence="6 7">AM401</strain>
    </source>
</reference>
<organism evidence="6 7">
    <name type="scientific">Myxococcus llanfairpwllgwyngyllgogerychwyrndrobwllllantysiliogogogochensis</name>
    <dbReference type="NCBI Taxonomy" id="2590453"/>
    <lineage>
        <taxon>Bacteria</taxon>
        <taxon>Pseudomonadati</taxon>
        <taxon>Myxococcota</taxon>
        <taxon>Myxococcia</taxon>
        <taxon>Myxococcales</taxon>
        <taxon>Cystobacterineae</taxon>
        <taxon>Myxococcaceae</taxon>
        <taxon>Myxococcus</taxon>
    </lineage>
</organism>
<dbReference type="EMBL" id="VIFM01000177">
    <property type="protein sequence ID" value="TQF11643.1"/>
    <property type="molecule type" value="Genomic_DNA"/>
</dbReference>
<feature type="domain" description="IPT/TIG" evidence="4">
    <location>
        <begin position="941"/>
        <end position="1020"/>
    </location>
</feature>
<feature type="domain" description="IPT/TIG" evidence="4">
    <location>
        <begin position="694"/>
        <end position="772"/>
    </location>
</feature>
<sequence>MTDVNQGWDAAVNLDASLLTTMAKNFSAGAEDPTIPLKNGSVTLGLTELALTLDPKAGEVVFSAPCTGTVARQDVDGTLSIGIKLASLAMGCVYPASYLATNGAADCRALAGGTWTLDSQALTLEAWVRGLSTAPWTLVSLPAEGFVLSVEDGLPVVTWGGQRYPAPGTAAVLDDGLWHFVAVSVAAQVITFYVDGQSKGTATLSSRQKTSGKDLSFGQGSQGDLTQVRLWNVARTAAQLQQAMNVTLPLPQPGLLGVWTFESSQVVNAVNKTQGSLQGGAMSVTASKSTSEDDANAHNFLWFLDPENTFTVTMSPPSSVSSLIESATLSLLQSSVTQGKSLSVTAAPPRLPTTAVFSVTDSNDPDCILLLMNGHAPPPSWPAPVPFPTAPAFTTSAQQNAAILIDDAYLLEQMLPNIADKMDIPESDLHVTGSPPVLSLIKPTDASLNGSTLHLTSLTFSVTNRGIAMSMKGTAHHMKVSVSGTLTLTVKANKEGVQEPYYDIANPKVSITPDTSDPVVQTFEALMGSGLPIIAMLAGVIAGIYMAVMYFIQNKAQSTLADLQDFIDLKGTGQTFALQKILFDSGVYFYGQLTPGGSGAQRGASSSVKRAAAPVVTDFNPKGGAPGTMVTITGSGLAGASSVSFNQTPADYFRTWSDKQLVARVAEGTTSGPIQVSTAAGSAVSTQPFSVAQAPNLTDVYPPSAQLGEDVKLSGTGLLSTQAVYFSEDILASFSPVSDVLLIVTVPGGAISGPITVVTPSGTATQEGFTVQGSQVPSISAFKPTSGAEGTEVTVTGSGFTGATAVTFGGVPASGFNVLDDGQLTAELGLRTPSGPVRVTNSRGTGISNAAFNVLPAPRIDGVSPSHGKPGTEVTITGSGLSGTTVVLIGTPSVEVPFTVVGDTKLTATSPSGTTSGPVSVQSPSGMAHSSEDFTVLSVTAPAVTDVSPLTGGRGTAVTLTGTGFTGTTGVKFGGVSAGVFEVTSDTQLLAYVPNSARSGTVSVTNTVDTRDSSQTFTCVAAPTVTQLSPTSGKAGTQVTLSGTNLTGATSVRFGTHSTAEAPITLQGSVRLTTTVPPGAVSGNILVTTPGGTTASRSAFTVSTSTKPTVASFSPDSGGAGTQVTVTGKGFTGTTGVSFGATPARTYEVHSDTELVAVVDTGTKTGPLSVTNDAGPGSSSTAFTVPHSVWIDSFSPARGGVGTQVCIRGGGFTDVQRVSFGDSAMPASYTVQSDTQLTAEVPSGAIQGPLQVVTAQGGARSTQRFSVDSSVQPTVTRITPMSGPTGTQVTVEGSGFTGTTGVFMYGGTPVDRYRVVSDTQLGFHVPQDAQSGPITVANSLGTTPPDPNSTFEVTPAASSTPRAVAS</sequence>
<dbReference type="RefSeq" id="WP_141646600.1">
    <property type="nucleotide sequence ID" value="NZ_VIFM01000177.1"/>
</dbReference>
<feature type="domain" description="IPT/TIG" evidence="4">
    <location>
        <begin position="1107"/>
        <end position="1186"/>
    </location>
</feature>
<dbReference type="Proteomes" id="UP000315369">
    <property type="component" value="Unassembled WGS sequence"/>
</dbReference>
<dbReference type="CDD" id="cd00102">
    <property type="entry name" value="IPT"/>
    <property type="match status" value="3"/>
</dbReference>
<dbReference type="PANTHER" id="PTHR46769">
    <property type="entry name" value="POLYCYSTIC KIDNEY AND HEPATIC DISEASE 1 (AUTOSOMAL RECESSIVE)-LIKE 1"/>
    <property type="match status" value="1"/>
</dbReference>
<keyword evidence="1" id="KW-0732">Signal</keyword>
<feature type="region of interest" description="Disordered" evidence="3">
    <location>
        <begin position="1340"/>
        <end position="1366"/>
    </location>
</feature>
<dbReference type="Gene3D" id="2.60.120.200">
    <property type="match status" value="1"/>
</dbReference>
<dbReference type="PANTHER" id="PTHR46769:SF2">
    <property type="entry name" value="FIBROCYSTIN-L ISOFORM 2 PRECURSOR-RELATED"/>
    <property type="match status" value="1"/>
</dbReference>
<dbReference type="InterPro" id="IPR013320">
    <property type="entry name" value="ConA-like_dom_sf"/>
</dbReference>
<dbReference type="SMART" id="SM00429">
    <property type="entry name" value="IPT"/>
    <property type="match status" value="8"/>
</dbReference>
<feature type="domain" description="IPT/TIG" evidence="4">
    <location>
        <begin position="1022"/>
        <end position="1103"/>
    </location>
</feature>
<dbReference type="OrthoDB" id="5481419at2"/>
<name>A0A540WRN0_9BACT</name>
<evidence type="ECO:0000256" key="1">
    <source>
        <dbReference type="ARBA" id="ARBA00022729"/>
    </source>
</evidence>
<dbReference type="SUPFAM" id="SSF49899">
    <property type="entry name" value="Concanavalin A-like lectins/glucanases"/>
    <property type="match status" value="1"/>
</dbReference>
<comment type="caution">
    <text evidence="6">The sequence shown here is derived from an EMBL/GenBank/DDBJ whole genome shotgun (WGS) entry which is preliminary data.</text>
</comment>
<dbReference type="InterPro" id="IPR002909">
    <property type="entry name" value="IPT_dom"/>
</dbReference>
<dbReference type="CDD" id="cd00603">
    <property type="entry name" value="IPT_PCSR"/>
    <property type="match status" value="1"/>
</dbReference>
<keyword evidence="2" id="KW-1015">Disulfide bond</keyword>
<dbReference type="Pfam" id="PF01833">
    <property type="entry name" value="TIG"/>
    <property type="match status" value="8"/>
</dbReference>
<dbReference type="InterPro" id="IPR014756">
    <property type="entry name" value="Ig_E-set"/>
</dbReference>
<evidence type="ECO:0008006" key="8">
    <source>
        <dbReference type="Google" id="ProtNLM"/>
    </source>
</evidence>
<evidence type="ECO:0000256" key="2">
    <source>
        <dbReference type="ARBA" id="ARBA00023157"/>
    </source>
</evidence>
<feature type="compositionally biased region" description="Low complexity" evidence="3">
    <location>
        <begin position="909"/>
        <end position="921"/>
    </location>
</feature>
<accession>A0A540WRN0</accession>
<feature type="domain" description="IPT/TIG" evidence="4">
    <location>
        <begin position="857"/>
        <end position="937"/>
    </location>
</feature>
<evidence type="ECO:0000259" key="4">
    <source>
        <dbReference type="SMART" id="SM00429"/>
    </source>
</evidence>
<feature type="domain" description="LamG-like jellyroll fold" evidence="5">
    <location>
        <begin position="120"/>
        <end position="238"/>
    </location>
</feature>
<feature type="domain" description="IPT/TIG" evidence="4">
    <location>
        <begin position="776"/>
        <end position="855"/>
    </location>
</feature>
<gene>
    <name evidence="6" type="ORF">FJV41_33150</name>
</gene>